<reference evidence="1" key="1">
    <citation type="submission" date="2022-02" db="EMBL/GenBank/DDBJ databases">
        <title>Plant Genome Project.</title>
        <authorList>
            <person name="Zhang R.-G."/>
        </authorList>
    </citation>
    <scope>NUCLEOTIDE SEQUENCE</scope>
    <source>
        <strain evidence="1">AT1</strain>
    </source>
</reference>
<accession>A0ACC0N293</accession>
<comment type="caution">
    <text evidence="1">The sequence shown here is derived from an EMBL/GenBank/DDBJ whole genome shotgun (WGS) entry which is preliminary data.</text>
</comment>
<dbReference type="EMBL" id="CM046394">
    <property type="protein sequence ID" value="KAI8547376.1"/>
    <property type="molecule type" value="Genomic_DNA"/>
</dbReference>
<gene>
    <name evidence="1" type="ORF">RHMOL_Rhmol07G0190800</name>
</gene>
<dbReference type="Proteomes" id="UP001062846">
    <property type="component" value="Chromosome 7"/>
</dbReference>
<sequence>MKKVPEKFGMYNAYEQISSCMRKAVWNSLTIKQFEDAWDGFIKKYELHNNTWLQGLHLERKLWVPTYVNDCFWAGMSSTQRSEGLNAYFDGYIHSKTTLKQFVEQYENALANKVESENEEDGKSWRSFIPLITKSGLEK</sequence>
<name>A0ACC0N293_RHOML</name>
<proteinExistence type="predicted"/>
<organism evidence="1 2">
    <name type="scientific">Rhododendron molle</name>
    <name type="common">Chinese azalea</name>
    <name type="synonym">Azalea mollis</name>
    <dbReference type="NCBI Taxonomy" id="49168"/>
    <lineage>
        <taxon>Eukaryota</taxon>
        <taxon>Viridiplantae</taxon>
        <taxon>Streptophyta</taxon>
        <taxon>Embryophyta</taxon>
        <taxon>Tracheophyta</taxon>
        <taxon>Spermatophyta</taxon>
        <taxon>Magnoliopsida</taxon>
        <taxon>eudicotyledons</taxon>
        <taxon>Gunneridae</taxon>
        <taxon>Pentapetalae</taxon>
        <taxon>asterids</taxon>
        <taxon>Ericales</taxon>
        <taxon>Ericaceae</taxon>
        <taxon>Ericoideae</taxon>
        <taxon>Rhodoreae</taxon>
        <taxon>Rhododendron</taxon>
    </lineage>
</organism>
<protein>
    <submittedName>
        <fullName evidence="1">Uncharacterized protein</fullName>
    </submittedName>
</protein>
<evidence type="ECO:0000313" key="2">
    <source>
        <dbReference type="Proteomes" id="UP001062846"/>
    </source>
</evidence>
<evidence type="ECO:0000313" key="1">
    <source>
        <dbReference type="EMBL" id="KAI8547376.1"/>
    </source>
</evidence>
<keyword evidence="2" id="KW-1185">Reference proteome</keyword>